<comment type="cofactor">
    <cofactor evidence="1">
        <name>Mn(2+)</name>
        <dbReference type="ChEBI" id="CHEBI:29035"/>
    </cofactor>
</comment>
<dbReference type="InterPro" id="IPR011095">
    <property type="entry name" value="Dala_Dala_lig_C"/>
</dbReference>
<dbReference type="Gene3D" id="3.40.50.20">
    <property type="match status" value="1"/>
</dbReference>
<evidence type="ECO:0000256" key="23">
    <source>
        <dbReference type="PIRSR" id="PIRSR039102-1"/>
    </source>
</evidence>
<dbReference type="PROSITE" id="PS00844">
    <property type="entry name" value="DALA_DALA_LIGASE_2"/>
    <property type="match status" value="1"/>
</dbReference>
<comment type="catalytic activity">
    <reaction evidence="17 22">
        <text>2 D-alanine + ATP = D-alanyl-D-alanine + ADP + phosphate + H(+)</text>
        <dbReference type="Rhea" id="RHEA:11224"/>
        <dbReference type="ChEBI" id="CHEBI:15378"/>
        <dbReference type="ChEBI" id="CHEBI:30616"/>
        <dbReference type="ChEBI" id="CHEBI:43474"/>
        <dbReference type="ChEBI" id="CHEBI:57416"/>
        <dbReference type="ChEBI" id="CHEBI:57822"/>
        <dbReference type="ChEBI" id="CHEBI:456216"/>
        <dbReference type="EC" id="6.3.2.4"/>
    </reaction>
</comment>
<feature type="domain" description="ATP-grasp" evidence="27">
    <location>
        <begin position="169"/>
        <end position="374"/>
    </location>
</feature>
<feature type="binding site" evidence="24">
    <location>
        <position position="165"/>
    </location>
    <ligand>
        <name>ATP</name>
        <dbReference type="ChEBI" id="CHEBI:30616"/>
    </ligand>
</feature>
<dbReference type="InterPro" id="IPR011761">
    <property type="entry name" value="ATP-grasp"/>
</dbReference>
<dbReference type="InterPro" id="IPR016185">
    <property type="entry name" value="PreATP-grasp_dom_sf"/>
</dbReference>
<dbReference type="Proteomes" id="UP000256869">
    <property type="component" value="Unassembled WGS sequence"/>
</dbReference>
<comment type="similarity">
    <text evidence="5 22">Belongs to the D-alanine--D-alanine ligase family.</text>
</comment>
<dbReference type="InterPro" id="IPR000291">
    <property type="entry name" value="D-Ala_lig_Van_CS"/>
</dbReference>
<keyword evidence="15 25" id="KW-0464">Manganese</keyword>
<evidence type="ECO:0000256" key="10">
    <source>
        <dbReference type="ARBA" id="ARBA00022741"/>
    </source>
</evidence>
<evidence type="ECO:0000256" key="18">
    <source>
        <dbReference type="ARBA" id="ARBA00060592"/>
    </source>
</evidence>
<evidence type="ECO:0000256" key="24">
    <source>
        <dbReference type="PIRSR" id="PIRSR039102-2"/>
    </source>
</evidence>
<dbReference type="GO" id="GO:0005829">
    <property type="term" value="C:cytosol"/>
    <property type="evidence" value="ECO:0007669"/>
    <property type="project" value="TreeGrafter"/>
</dbReference>
<comment type="caution">
    <text evidence="28">The sequence shown here is derived from an EMBL/GenBank/DDBJ whole genome shotgun (WGS) entry which is preliminary data.</text>
</comment>
<evidence type="ECO:0000313" key="29">
    <source>
        <dbReference type="Proteomes" id="UP000256869"/>
    </source>
</evidence>
<dbReference type="PANTHER" id="PTHR23132">
    <property type="entry name" value="D-ALANINE--D-ALANINE LIGASE"/>
    <property type="match status" value="1"/>
</dbReference>
<dbReference type="PROSITE" id="PS00843">
    <property type="entry name" value="DALA_DALA_LIGASE_1"/>
    <property type="match status" value="1"/>
</dbReference>
<keyword evidence="7 22" id="KW-0963">Cytoplasm</keyword>
<keyword evidence="13 22" id="KW-0133">Cell shape</keyword>
<feature type="binding site" evidence="25">
    <location>
        <position position="327"/>
    </location>
    <ligand>
        <name>Mg(2+)</name>
        <dbReference type="ChEBI" id="CHEBI:18420"/>
        <label>1</label>
    </ligand>
</feature>
<feature type="binding site" evidence="24">
    <location>
        <begin position="247"/>
        <end position="254"/>
    </location>
    <ligand>
        <name>ATP</name>
        <dbReference type="ChEBI" id="CHEBI:30616"/>
    </ligand>
</feature>
<dbReference type="AlphaFoldDB" id="A0A3D9INL7"/>
<dbReference type="NCBIfam" id="TIGR01205">
    <property type="entry name" value="D_ala_D_alaTIGR"/>
    <property type="match status" value="1"/>
</dbReference>
<evidence type="ECO:0000256" key="15">
    <source>
        <dbReference type="ARBA" id="ARBA00023211"/>
    </source>
</evidence>
<proteinExistence type="inferred from homology"/>
<evidence type="ECO:0000313" key="28">
    <source>
        <dbReference type="EMBL" id="RED63109.1"/>
    </source>
</evidence>
<dbReference type="PIRSF" id="PIRSF039102">
    <property type="entry name" value="Ddl/VanB"/>
    <property type="match status" value="1"/>
</dbReference>
<evidence type="ECO:0000256" key="6">
    <source>
        <dbReference type="ARBA" id="ARBA00012216"/>
    </source>
</evidence>
<dbReference type="GO" id="GO:0005524">
    <property type="term" value="F:ATP binding"/>
    <property type="evidence" value="ECO:0007669"/>
    <property type="project" value="UniProtKB-UniRule"/>
</dbReference>
<evidence type="ECO:0000256" key="9">
    <source>
        <dbReference type="ARBA" id="ARBA00022723"/>
    </source>
</evidence>
<evidence type="ECO:0000256" key="17">
    <source>
        <dbReference type="ARBA" id="ARBA00047614"/>
    </source>
</evidence>
<dbReference type="InterPro" id="IPR011127">
    <property type="entry name" value="Dala_Dala_lig_N"/>
</dbReference>
<evidence type="ECO:0000256" key="11">
    <source>
        <dbReference type="ARBA" id="ARBA00022840"/>
    </source>
</evidence>
<dbReference type="GO" id="GO:0008360">
    <property type="term" value="P:regulation of cell shape"/>
    <property type="evidence" value="ECO:0007669"/>
    <property type="project" value="UniProtKB-KW"/>
</dbReference>
<evidence type="ECO:0000256" key="26">
    <source>
        <dbReference type="PROSITE-ProRule" id="PRU00409"/>
    </source>
</evidence>
<evidence type="ECO:0000256" key="4">
    <source>
        <dbReference type="ARBA" id="ARBA00004752"/>
    </source>
</evidence>
<feature type="binding site" evidence="24">
    <location>
        <begin position="209"/>
        <end position="211"/>
    </location>
    <ligand>
        <name>ATP</name>
        <dbReference type="ChEBI" id="CHEBI:30616"/>
    </ligand>
</feature>
<dbReference type="InterPro" id="IPR013815">
    <property type="entry name" value="ATP_grasp_subdomain_1"/>
</dbReference>
<evidence type="ECO:0000256" key="2">
    <source>
        <dbReference type="ARBA" id="ARBA00003921"/>
    </source>
</evidence>
<dbReference type="UniPathway" id="UPA00219"/>
<keyword evidence="12 25" id="KW-0460">Magnesium</keyword>
<dbReference type="SUPFAM" id="SSF56059">
    <property type="entry name" value="Glutathione synthetase ATP-binding domain-like"/>
    <property type="match status" value="1"/>
</dbReference>
<name>A0A3D9INL7_9BACL</name>
<comment type="pathway">
    <text evidence="4 22">Cell wall biogenesis; peptidoglycan biosynthesis.</text>
</comment>
<keyword evidence="16 22" id="KW-0961">Cell wall biogenesis/degradation</keyword>
<dbReference type="GO" id="GO:0008716">
    <property type="term" value="F:D-alanine-D-alanine ligase activity"/>
    <property type="evidence" value="ECO:0007669"/>
    <property type="project" value="UniProtKB-UniRule"/>
</dbReference>
<dbReference type="EMBL" id="QRDY01000004">
    <property type="protein sequence ID" value="RED63109.1"/>
    <property type="molecule type" value="Genomic_DNA"/>
</dbReference>
<keyword evidence="10 24" id="KW-0547">Nucleotide-binding</keyword>
<evidence type="ECO:0000259" key="27">
    <source>
        <dbReference type="PROSITE" id="PS50975"/>
    </source>
</evidence>
<evidence type="ECO:0000256" key="12">
    <source>
        <dbReference type="ARBA" id="ARBA00022842"/>
    </source>
</evidence>
<evidence type="ECO:0000256" key="8">
    <source>
        <dbReference type="ARBA" id="ARBA00022598"/>
    </source>
</evidence>
<keyword evidence="11 26" id="KW-0067">ATP-binding</keyword>
<gene>
    <name evidence="22" type="primary">ddl</name>
    <name evidence="28" type="ORF">DFP95_104103</name>
</gene>
<sequence length="392" mass="42950">MGKKIRVGLVYGGRSGEHQVSLQTAMAVLKAFDYDKYELIPFYITPKGQWRSGALLNAPPSAVAELQFNPAESEGMAAAFADAVGAEASSASSVSEFALLPVLQGMSENGLEVDAYAGDSRGIDVMVPLLHGTFGEDGTIQGLFEMAGLPYVGAGVLASSVGMDKVAMKTMFAHVGLPQVGYRYFIRYQWKQDRERCLRDVEELGYPCFVKPANLGSSVGVSKARNREELIGAIEEALRYDRKVIVEEFVDAREIEVSVLGNDDPRASVPGEIRSSNEFYDYNAKYIDGKSVMVIPADVSPEVSESVRAMAIQAFRSIDGSGLCRADFFLRRSDGALFINEVNTMPGFTPFSMYPLMWKETGVSYRELLDTLIQLAIERHDERQSIDYGGGE</sequence>
<feature type="active site" evidence="23">
    <location>
        <position position="217"/>
    </location>
</feature>
<reference evidence="28 29" key="1">
    <citation type="submission" date="2018-07" db="EMBL/GenBank/DDBJ databases">
        <title>Genomic Encyclopedia of Type Strains, Phase III (KMG-III): the genomes of soil and plant-associated and newly described type strains.</title>
        <authorList>
            <person name="Whitman W."/>
        </authorList>
    </citation>
    <scope>NUCLEOTIDE SEQUENCE [LARGE SCALE GENOMIC DNA]</scope>
    <source>
        <strain evidence="28 29">CECT 8236</strain>
    </source>
</reference>
<comment type="subcellular location">
    <subcellularLocation>
        <location evidence="3 22">Cytoplasm</location>
    </subcellularLocation>
</comment>
<dbReference type="GO" id="GO:0046872">
    <property type="term" value="F:metal ion binding"/>
    <property type="evidence" value="ECO:0007669"/>
    <property type="project" value="UniProtKB-KW"/>
</dbReference>
<feature type="binding site" evidence="24">
    <location>
        <begin position="217"/>
        <end position="218"/>
    </location>
    <ligand>
        <name>ATP</name>
        <dbReference type="ChEBI" id="CHEBI:30616"/>
    </ligand>
</feature>
<comment type="cofactor">
    <cofactor evidence="25">
        <name>Mg(2+)</name>
        <dbReference type="ChEBI" id="CHEBI:18420"/>
    </cofactor>
    <cofactor evidence="25">
        <name>Mn(2+)</name>
        <dbReference type="ChEBI" id="CHEBI:29035"/>
    </cofactor>
    <text evidence="25">Binds 2 magnesium or manganese ions per subunit.</text>
</comment>
<dbReference type="FunFam" id="3.30.470.20:FF:000008">
    <property type="entry name" value="D-alanine--D-alanine ligase"/>
    <property type="match status" value="1"/>
</dbReference>
<evidence type="ECO:0000256" key="5">
    <source>
        <dbReference type="ARBA" id="ARBA00010871"/>
    </source>
</evidence>
<dbReference type="GO" id="GO:0071555">
    <property type="term" value="P:cell wall organization"/>
    <property type="evidence" value="ECO:0007669"/>
    <property type="project" value="UniProtKB-KW"/>
</dbReference>
<evidence type="ECO:0000256" key="20">
    <source>
        <dbReference type="ARBA" id="ARBA00076288"/>
    </source>
</evidence>
<dbReference type="Gene3D" id="3.30.1490.20">
    <property type="entry name" value="ATP-grasp fold, A domain"/>
    <property type="match status" value="1"/>
</dbReference>
<evidence type="ECO:0000256" key="22">
    <source>
        <dbReference type="HAMAP-Rule" id="MF_00047"/>
    </source>
</evidence>
<feature type="binding site" evidence="25">
    <location>
        <position position="341"/>
    </location>
    <ligand>
        <name>Mg(2+)</name>
        <dbReference type="ChEBI" id="CHEBI:18420"/>
        <label>2</label>
    </ligand>
</feature>
<evidence type="ECO:0000256" key="7">
    <source>
        <dbReference type="ARBA" id="ARBA00022490"/>
    </source>
</evidence>
<feature type="binding site" evidence="25">
    <location>
        <position position="341"/>
    </location>
    <ligand>
        <name>Mg(2+)</name>
        <dbReference type="ChEBI" id="CHEBI:18420"/>
        <label>1</label>
    </ligand>
</feature>
<dbReference type="Gene3D" id="3.30.470.20">
    <property type="entry name" value="ATP-grasp fold, B domain"/>
    <property type="match status" value="1"/>
</dbReference>
<evidence type="ECO:0000256" key="1">
    <source>
        <dbReference type="ARBA" id="ARBA00001936"/>
    </source>
</evidence>
<evidence type="ECO:0000256" key="21">
    <source>
        <dbReference type="ARBA" id="ARBA00077154"/>
    </source>
</evidence>
<dbReference type="Pfam" id="PF01820">
    <property type="entry name" value="Dala_Dala_lig_N"/>
    <property type="match status" value="1"/>
</dbReference>
<accession>A0A3D9INL7</accession>
<feature type="binding site" evidence="24">
    <location>
        <begin position="340"/>
        <end position="341"/>
    </location>
    <ligand>
        <name>ATP</name>
        <dbReference type="ChEBI" id="CHEBI:30616"/>
    </ligand>
</feature>
<evidence type="ECO:0000256" key="16">
    <source>
        <dbReference type="ARBA" id="ARBA00023316"/>
    </source>
</evidence>
<evidence type="ECO:0000256" key="14">
    <source>
        <dbReference type="ARBA" id="ARBA00022984"/>
    </source>
</evidence>
<evidence type="ECO:0000256" key="25">
    <source>
        <dbReference type="PIRSR" id="PIRSR039102-3"/>
    </source>
</evidence>
<comment type="function">
    <text evidence="2 22">Cell wall formation.</text>
</comment>
<feature type="binding site" evidence="25">
    <location>
        <position position="343"/>
    </location>
    <ligand>
        <name>Mg(2+)</name>
        <dbReference type="ChEBI" id="CHEBI:18420"/>
        <label>2</label>
    </ligand>
</feature>
<keyword evidence="8 22" id="KW-0436">Ligase</keyword>
<dbReference type="RefSeq" id="WP_115992403.1">
    <property type="nucleotide sequence ID" value="NZ_QRDY01000004.1"/>
</dbReference>
<dbReference type="NCBIfam" id="NF002528">
    <property type="entry name" value="PRK01966.1-4"/>
    <property type="match status" value="1"/>
</dbReference>
<dbReference type="InterPro" id="IPR005905">
    <property type="entry name" value="D_ala_D_ala"/>
</dbReference>
<dbReference type="EC" id="6.3.2.4" evidence="6 22"/>
<evidence type="ECO:0000256" key="3">
    <source>
        <dbReference type="ARBA" id="ARBA00004496"/>
    </source>
</evidence>
<comment type="pathway">
    <text evidence="18">Glycan biosynthesis.</text>
</comment>
<dbReference type="GO" id="GO:0009252">
    <property type="term" value="P:peptidoglycan biosynthetic process"/>
    <property type="evidence" value="ECO:0007669"/>
    <property type="project" value="UniProtKB-UniRule"/>
</dbReference>
<organism evidence="28 29">
    <name type="scientific">Cohnella lupini</name>
    <dbReference type="NCBI Taxonomy" id="1294267"/>
    <lineage>
        <taxon>Bacteria</taxon>
        <taxon>Bacillati</taxon>
        <taxon>Bacillota</taxon>
        <taxon>Bacilli</taxon>
        <taxon>Bacillales</taxon>
        <taxon>Paenibacillaceae</taxon>
        <taxon>Cohnella</taxon>
    </lineage>
</organism>
<feature type="active site" evidence="23">
    <location>
        <position position="17"/>
    </location>
</feature>
<evidence type="ECO:0000256" key="19">
    <source>
        <dbReference type="ARBA" id="ARBA00068427"/>
    </source>
</evidence>
<dbReference type="SUPFAM" id="SSF52440">
    <property type="entry name" value="PreATP-grasp domain"/>
    <property type="match status" value="1"/>
</dbReference>
<keyword evidence="29" id="KW-1185">Reference proteome</keyword>
<feature type="active site" evidence="23">
    <location>
        <position position="352"/>
    </location>
</feature>
<dbReference type="OrthoDB" id="9813261at2"/>
<dbReference type="PROSITE" id="PS50975">
    <property type="entry name" value="ATP_GRASP"/>
    <property type="match status" value="1"/>
</dbReference>
<dbReference type="PANTHER" id="PTHR23132:SF25">
    <property type="entry name" value="D-ALANINE--D-ALANINE LIGASE A"/>
    <property type="match status" value="1"/>
</dbReference>
<keyword evidence="9 25" id="KW-0479">Metal-binding</keyword>
<protein>
    <recommendedName>
        <fullName evidence="19 22">D-alanine--D-alanine ligase</fullName>
        <ecNumber evidence="6 22">6.3.2.4</ecNumber>
    </recommendedName>
    <alternativeName>
        <fullName evidence="21 22">D-Ala-D-Ala ligase</fullName>
    </alternativeName>
    <alternativeName>
        <fullName evidence="20 22">D-alanylalanine synthetase</fullName>
    </alternativeName>
</protein>
<dbReference type="FunFam" id="3.30.1490.20:FF:000007">
    <property type="entry name" value="D-alanine--D-alanine ligase"/>
    <property type="match status" value="1"/>
</dbReference>
<dbReference type="HAMAP" id="MF_00047">
    <property type="entry name" value="Dala_Dala_lig"/>
    <property type="match status" value="1"/>
</dbReference>
<dbReference type="Pfam" id="PF07478">
    <property type="entry name" value="Dala_Dala_lig_C"/>
    <property type="match status" value="1"/>
</dbReference>
<evidence type="ECO:0000256" key="13">
    <source>
        <dbReference type="ARBA" id="ARBA00022960"/>
    </source>
</evidence>
<dbReference type="NCBIfam" id="NF002526">
    <property type="entry name" value="PRK01966.1-2"/>
    <property type="match status" value="1"/>
</dbReference>
<keyword evidence="14 22" id="KW-0573">Peptidoglycan synthesis</keyword>